<reference evidence="2 3" key="1">
    <citation type="journal article" date="2015" name="Int. J. Syst. Evol. Microbiol.">
        <title>Novibacillus thermophilus gen. nov., sp. nov., a Gram-staining-negative and moderately thermophilic member of the family Thermoactinomycetaceae.</title>
        <authorList>
            <person name="Yang G."/>
            <person name="Chen J."/>
            <person name="Zhou S."/>
        </authorList>
    </citation>
    <scope>NUCLEOTIDE SEQUENCE [LARGE SCALE GENOMIC DNA]</scope>
    <source>
        <strain evidence="2 3">SG-1</strain>
    </source>
</reference>
<dbReference type="EMBL" id="CP019699">
    <property type="protein sequence ID" value="AQS54736.1"/>
    <property type="molecule type" value="Genomic_DNA"/>
</dbReference>
<sequence>MFVFVGSIVNFLVVDKHSIRDFKLDQFLELVQCLSMAVVRFAIFLTAFVTYLARNKAVRLSQEIS</sequence>
<keyword evidence="1" id="KW-1133">Transmembrane helix</keyword>
<dbReference type="Proteomes" id="UP000188603">
    <property type="component" value="Chromosome"/>
</dbReference>
<accession>A0A1U9K3Y1</accession>
<evidence type="ECO:0000256" key="1">
    <source>
        <dbReference type="SAM" id="Phobius"/>
    </source>
</evidence>
<keyword evidence="3" id="KW-1185">Reference proteome</keyword>
<protein>
    <submittedName>
        <fullName evidence="2">Uncharacterized protein</fullName>
    </submittedName>
</protein>
<dbReference type="STRING" id="1471761.B0W44_02055"/>
<keyword evidence="1" id="KW-0472">Membrane</keyword>
<dbReference type="KEGG" id="ntr:B0W44_02055"/>
<evidence type="ECO:0000313" key="3">
    <source>
        <dbReference type="Proteomes" id="UP000188603"/>
    </source>
</evidence>
<name>A0A1U9K3Y1_9BACL</name>
<gene>
    <name evidence="2" type="ORF">B0W44_02055</name>
</gene>
<dbReference type="AlphaFoldDB" id="A0A1U9K3Y1"/>
<feature type="transmembrane region" description="Helical" evidence="1">
    <location>
        <begin position="34"/>
        <end position="53"/>
    </location>
</feature>
<organism evidence="2 3">
    <name type="scientific">Novibacillus thermophilus</name>
    <dbReference type="NCBI Taxonomy" id="1471761"/>
    <lineage>
        <taxon>Bacteria</taxon>
        <taxon>Bacillati</taxon>
        <taxon>Bacillota</taxon>
        <taxon>Bacilli</taxon>
        <taxon>Bacillales</taxon>
        <taxon>Thermoactinomycetaceae</taxon>
        <taxon>Novibacillus</taxon>
    </lineage>
</organism>
<evidence type="ECO:0000313" key="2">
    <source>
        <dbReference type="EMBL" id="AQS54736.1"/>
    </source>
</evidence>
<proteinExistence type="predicted"/>
<keyword evidence="1" id="KW-0812">Transmembrane</keyword>